<evidence type="ECO:0000313" key="10">
    <source>
        <dbReference type="EMBL" id="MFC3228404.1"/>
    </source>
</evidence>
<keyword evidence="11" id="KW-1185">Reference proteome</keyword>
<evidence type="ECO:0000256" key="8">
    <source>
        <dbReference type="ARBA" id="ARBA00037998"/>
    </source>
</evidence>
<evidence type="ECO:0000256" key="9">
    <source>
        <dbReference type="SAM" id="Phobius"/>
    </source>
</evidence>
<dbReference type="CDD" id="cd06582">
    <property type="entry name" value="TM_PBP1_LivH_like"/>
    <property type="match status" value="1"/>
</dbReference>
<dbReference type="InterPro" id="IPR001851">
    <property type="entry name" value="ABC_transp_permease"/>
</dbReference>
<keyword evidence="3" id="KW-1003">Cell membrane</keyword>
<keyword evidence="5" id="KW-0029">Amino-acid transport</keyword>
<comment type="similarity">
    <text evidence="8">Belongs to the binding-protein-dependent transport system permease family. LivHM subfamily.</text>
</comment>
<gene>
    <name evidence="10" type="ORF">ACFOGJ_14265</name>
</gene>
<feature type="transmembrane region" description="Helical" evidence="9">
    <location>
        <begin position="144"/>
        <end position="168"/>
    </location>
</feature>
<sequence>MTSILQVLIDAFALGSLYALSALAIGLVFGIMRLINFAQGDLITIGGYALIVPSSQMVAELFIGDWPWVAMVPAIVAICVAAALLTERIAFRPIRDADPATLLITSFAVSFFIQNLILLVYTGRPKAAGIFPGLSQSVTLAEGLTVPGIQLVTSAVAIVLLAGLAFFLKRTRTGTEMRAVAEDFTMARLLGVRSNRVIMLAFALAGALAGTVAVLLVAQTGVLDFRMGVFLAVYAFFATVLGGMNSLVGAAVGGYVVGGLSVVLQAFLPDDLRPYRDAFLFGIVILLLLWRPQGLVVGKAGRERV</sequence>
<dbReference type="PANTHER" id="PTHR11795:SF445">
    <property type="entry name" value="AMINO ACID ABC TRANSPORTER PERMEASE PROTEIN"/>
    <property type="match status" value="1"/>
</dbReference>
<evidence type="ECO:0000256" key="3">
    <source>
        <dbReference type="ARBA" id="ARBA00022475"/>
    </source>
</evidence>
<evidence type="ECO:0000256" key="5">
    <source>
        <dbReference type="ARBA" id="ARBA00022970"/>
    </source>
</evidence>
<organism evidence="10 11">
    <name type="scientific">Marinibaculum pumilum</name>
    <dbReference type="NCBI Taxonomy" id="1766165"/>
    <lineage>
        <taxon>Bacteria</taxon>
        <taxon>Pseudomonadati</taxon>
        <taxon>Pseudomonadota</taxon>
        <taxon>Alphaproteobacteria</taxon>
        <taxon>Rhodospirillales</taxon>
        <taxon>Rhodospirillaceae</taxon>
        <taxon>Marinibaculum</taxon>
    </lineage>
</organism>
<name>A0ABV7L1R1_9PROT</name>
<reference evidence="11" key="1">
    <citation type="journal article" date="2019" name="Int. J. Syst. Evol. Microbiol.">
        <title>The Global Catalogue of Microorganisms (GCM) 10K type strain sequencing project: providing services to taxonomists for standard genome sequencing and annotation.</title>
        <authorList>
            <consortium name="The Broad Institute Genomics Platform"/>
            <consortium name="The Broad Institute Genome Sequencing Center for Infectious Disease"/>
            <person name="Wu L."/>
            <person name="Ma J."/>
        </authorList>
    </citation>
    <scope>NUCLEOTIDE SEQUENCE [LARGE SCALE GENOMIC DNA]</scope>
    <source>
        <strain evidence="11">KCTC 42964</strain>
    </source>
</reference>
<dbReference type="Proteomes" id="UP001595528">
    <property type="component" value="Unassembled WGS sequence"/>
</dbReference>
<feature type="transmembrane region" description="Helical" evidence="9">
    <location>
        <begin position="247"/>
        <end position="267"/>
    </location>
</feature>
<evidence type="ECO:0000313" key="11">
    <source>
        <dbReference type="Proteomes" id="UP001595528"/>
    </source>
</evidence>
<accession>A0ABV7L1R1</accession>
<dbReference type="InterPro" id="IPR052157">
    <property type="entry name" value="BCAA_transport_permease"/>
</dbReference>
<evidence type="ECO:0000256" key="6">
    <source>
        <dbReference type="ARBA" id="ARBA00022989"/>
    </source>
</evidence>
<comment type="subcellular location">
    <subcellularLocation>
        <location evidence="1">Cell membrane</location>
        <topology evidence="1">Multi-pass membrane protein</topology>
    </subcellularLocation>
</comment>
<feature type="transmembrane region" description="Helical" evidence="9">
    <location>
        <begin position="12"/>
        <end position="35"/>
    </location>
</feature>
<feature type="transmembrane region" description="Helical" evidence="9">
    <location>
        <begin position="42"/>
        <end position="63"/>
    </location>
</feature>
<keyword evidence="6 9" id="KW-1133">Transmembrane helix</keyword>
<evidence type="ECO:0000256" key="1">
    <source>
        <dbReference type="ARBA" id="ARBA00004651"/>
    </source>
</evidence>
<evidence type="ECO:0000256" key="4">
    <source>
        <dbReference type="ARBA" id="ARBA00022692"/>
    </source>
</evidence>
<dbReference type="RefSeq" id="WP_379901483.1">
    <property type="nucleotide sequence ID" value="NZ_JBHRTR010000028.1"/>
</dbReference>
<keyword evidence="2" id="KW-0813">Transport</keyword>
<dbReference type="PANTHER" id="PTHR11795">
    <property type="entry name" value="BRANCHED-CHAIN AMINO ACID TRANSPORT SYSTEM PERMEASE PROTEIN LIVH"/>
    <property type="match status" value="1"/>
</dbReference>
<feature type="transmembrane region" description="Helical" evidence="9">
    <location>
        <begin position="197"/>
        <end position="219"/>
    </location>
</feature>
<keyword evidence="4 9" id="KW-0812">Transmembrane</keyword>
<feature type="transmembrane region" description="Helical" evidence="9">
    <location>
        <begin position="225"/>
        <end position="242"/>
    </location>
</feature>
<feature type="transmembrane region" description="Helical" evidence="9">
    <location>
        <begin position="279"/>
        <end position="298"/>
    </location>
</feature>
<dbReference type="Pfam" id="PF02653">
    <property type="entry name" value="BPD_transp_2"/>
    <property type="match status" value="1"/>
</dbReference>
<comment type="caution">
    <text evidence="10">The sequence shown here is derived from an EMBL/GenBank/DDBJ whole genome shotgun (WGS) entry which is preliminary data.</text>
</comment>
<proteinExistence type="inferred from homology"/>
<keyword evidence="7 9" id="KW-0472">Membrane</keyword>
<feature type="transmembrane region" description="Helical" evidence="9">
    <location>
        <begin position="102"/>
        <end position="124"/>
    </location>
</feature>
<protein>
    <submittedName>
        <fullName evidence="10">Branched-chain amino acid ABC transporter permease</fullName>
    </submittedName>
</protein>
<feature type="transmembrane region" description="Helical" evidence="9">
    <location>
        <begin position="69"/>
        <end position="90"/>
    </location>
</feature>
<dbReference type="EMBL" id="JBHRTR010000028">
    <property type="protein sequence ID" value="MFC3228404.1"/>
    <property type="molecule type" value="Genomic_DNA"/>
</dbReference>
<evidence type="ECO:0000256" key="7">
    <source>
        <dbReference type="ARBA" id="ARBA00023136"/>
    </source>
</evidence>
<evidence type="ECO:0000256" key="2">
    <source>
        <dbReference type="ARBA" id="ARBA00022448"/>
    </source>
</evidence>